<dbReference type="EMBL" id="JAUUTY010000005">
    <property type="protein sequence ID" value="KAK1630339.1"/>
    <property type="molecule type" value="Genomic_DNA"/>
</dbReference>
<name>A0AAD8RSI0_LOLMU</name>
<dbReference type="PANTHER" id="PTHR33065">
    <property type="entry name" value="OS07G0486400 PROTEIN"/>
    <property type="match status" value="1"/>
</dbReference>
<protein>
    <recommendedName>
        <fullName evidence="1">DUF6598 domain-containing protein</fullName>
    </recommendedName>
</protein>
<dbReference type="AlphaFoldDB" id="A0AAD8RSI0"/>
<evidence type="ECO:0000313" key="3">
    <source>
        <dbReference type="Proteomes" id="UP001231189"/>
    </source>
</evidence>
<evidence type="ECO:0000313" key="2">
    <source>
        <dbReference type="EMBL" id="KAK1630339.1"/>
    </source>
</evidence>
<dbReference type="PANTHER" id="PTHR33065:SF85">
    <property type="entry name" value="DUF6598 DOMAIN-CONTAINING PROTEIN"/>
    <property type="match status" value="1"/>
</dbReference>
<keyword evidence="3" id="KW-1185">Reference proteome</keyword>
<comment type="caution">
    <text evidence="2">The sequence shown here is derived from an EMBL/GenBank/DDBJ whole genome shotgun (WGS) entry which is preliminary data.</text>
</comment>
<accession>A0AAD8RSI0</accession>
<dbReference type="Pfam" id="PF20241">
    <property type="entry name" value="DUF6598"/>
    <property type="match status" value="1"/>
</dbReference>
<organism evidence="2 3">
    <name type="scientific">Lolium multiflorum</name>
    <name type="common">Italian ryegrass</name>
    <name type="synonym">Lolium perenne subsp. multiflorum</name>
    <dbReference type="NCBI Taxonomy" id="4521"/>
    <lineage>
        <taxon>Eukaryota</taxon>
        <taxon>Viridiplantae</taxon>
        <taxon>Streptophyta</taxon>
        <taxon>Embryophyta</taxon>
        <taxon>Tracheophyta</taxon>
        <taxon>Spermatophyta</taxon>
        <taxon>Magnoliopsida</taxon>
        <taxon>Liliopsida</taxon>
        <taxon>Poales</taxon>
        <taxon>Poaceae</taxon>
        <taxon>BOP clade</taxon>
        <taxon>Pooideae</taxon>
        <taxon>Poodae</taxon>
        <taxon>Poeae</taxon>
        <taxon>Poeae Chloroplast Group 2 (Poeae type)</taxon>
        <taxon>Loliodinae</taxon>
        <taxon>Loliinae</taxon>
        <taxon>Lolium</taxon>
    </lineage>
</organism>
<proteinExistence type="predicted"/>
<evidence type="ECO:0000259" key="1">
    <source>
        <dbReference type="Pfam" id="PF20241"/>
    </source>
</evidence>
<dbReference type="InterPro" id="IPR046533">
    <property type="entry name" value="DUF6598"/>
</dbReference>
<gene>
    <name evidence="2" type="ORF">QYE76_004654</name>
</gene>
<sequence length="420" mass="47096">MDGIGKTLFLLEEQEKMEGGSSSSGEQQVPRIQDSTLKSGRTVEDPFLDFFLDLPFASADLDEYIKEDIINRGKSTEQIANEEEMAYEEKKFTSYRRCWEDHWEPVYGSFLDMTVISPMHFTHSTPGRGLHDAACFAPTLQIFTLRLAGIKGGLEWPLSVYGVVAARDDVDHNRNLLFSCNRSESQTLDQDDPFFRLVGPSRAILFTDHVKFEVQLRVKGTTVSQDRALISAFYHYTGGYYPGVSTICFKNCFCTAELCMERIEQTVQATVLSVRVKNGPWPFEYGGEVACFSPSYNTAPSSMNVVLLASRGRPIPKGSDGYLHLSRNVVSVEVKESLTFFIRAYSQSGEIAAQGQVRFMPKDCNISSMACSFGDPKVEVEIFVAWSALVSDKCQFAAEGGVFEIFQEQGWMFEDSKNVM</sequence>
<reference evidence="2" key="1">
    <citation type="submission" date="2023-07" db="EMBL/GenBank/DDBJ databases">
        <title>A chromosome-level genome assembly of Lolium multiflorum.</title>
        <authorList>
            <person name="Chen Y."/>
            <person name="Copetti D."/>
            <person name="Kolliker R."/>
            <person name="Studer B."/>
        </authorList>
    </citation>
    <scope>NUCLEOTIDE SEQUENCE</scope>
    <source>
        <strain evidence="2">02402/16</strain>
        <tissue evidence="2">Leaf</tissue>
    </source>
</reference>
<dbReference type="Proteomes" id="UP001231189">
    <property type="component" value="Unassembled WGS sequence"/>
</dbReference>
<feature type="domain" description="DUF6598" evidence="1">
    <location>
        <begin position="139"/>
        <end position="382"/>
    </location>
</feature>